<evidence type="ECO:0000313" key="1">
    <source>
        <dbReference type="EMBL" id="KKN70005.1"/>
    </source>
</evidence>
<proteinExistence type="predicted"/>
<accession>A0A0F9SLV0</accession>
<name>A0A0F9SLV0_9ZZZZ</name>
<organism evidence="1">
    <name type="scientific">marine sediment metagenome</name>
    <dbReference type="NCBI Taxonomy" id="412755"/>
    <lineage>
        <taxon>unclassified sequences</taxon>
        <taxon>metagenomes</taxon>
        <taxon>ecological metagenomes</taxon>
    </lineage>
</organism>
<reference evidence="1" key="1">
    <citation type="journal article" date="2015" name="Nature">
        <title>Complex archaea that bridge the gap between prokaryotes and eukaryotes.</title>
        <authorList>
            <person name="Spang A."/>
            <person name="Saw J.H."/>
            <person name="Jorgensen S.L."/>
            <person name="Zaremba-Niedzwiedzka K."/>
            <person name="Martijn J."/>
            <person name="Lind A.E."/>
            <person name="van Eijk R."/>
            <person name="Schleper C."/>
            <person name="Guy L."/>
            <person name="Ettema T.J."/>
        </authorList>
    </citation>
    <scope>NUCLEOTIDE SEQUENCE</scope>
</reference>
<sequence length="70" mass="7500">MEVSTIGLDIAKRVFQAHGADTAGNVVFRKKIARAKLIRFFAALSPCLVAMEACGGAHYCKHPARAARVS</sequence>
<protein>
    <submittedName>
        <fullName evidence="1">Uncharacterized protein</fullName>
    </submittedName>
</protein>
<dbReference type="EMBL" id="LAZR01000413">
    <property type="protein sequence ID" value="KKN70005.1"/>
    <property type="molecule type" value="Genomic_DNA"/>
</dbReference>
<comment type="caution">
    <text evidence="1">The sequence shown here is derived from an EMBL/GenBank/DDBJ whole genome shotgun (WGS) entry which is preliminary data.</text>
</comment>
<gene>
    <name evidence="1" type="ORF">LCGC14_0435500</name>
</gene>
<dbReference type="AlphaFoldDB" id="A0A0F9SLV0"/>